<dbReference type="PANTHER" id="PTHR37540">
    <property type="entry name" value="TRANSCRIPTION FACTOR (ACR-2), PUTATIVE-RELATED-RELATED"/>
    <property type="match status" value="1"/>
</dbReference>
<reference evidence="2 3" key="1">
    <citation type="submission" date="2023-01" db="EMBL/GenBank/DDBJ databases">
        <title>Analysis of 21 Apiospora genomes using comparative genomics revels a genus with tremendous synthesis potential of carbohydrate active enzymes and secondary metabolites.</title>
        <authorList>
            <person name="Sorensen T."/>
        </authorList>
    </citation>
    <scope>NUCLEOTIDE SEQUENCE [LARGE SCALE GENOMIC DNA]</scope>
    <source>
        <strain evidence="2 3">CBS 83171</strain>
    </source>
</reference>
<dbReference type="InterPro" id="IPR021858">
    <property type="entry name" value="Fun_TF"/>
</dbReference>
<evidence type="ECO:0000256" key="1">
    <source>
        <dbReference type="ARBA" id="ARBA00023242"/>
    </source>
</evidence>
<keyword evidence="1" id="KW-0539">Nucleus</keyword>
<name>A0ABR1TLL7_9PEZI</name>
<gene>
    <name evidence="2" type="ORF">PG996_015615</name>
</gene>
<evidence type="ECO:0000313" key="2">
    <source>
        <dbReference type="EMBL" id="KAK8047551.1"/>
    </source>
</evidence>
<dbReference type="EMBL" id="JAQQWM010000009">
    <property type="protein sequence ID" value="KAK8047551.1"/>
    <property type="molecule type" value="Genomic_DNA"/>
</dbReference>
<dbReference type="PANTHER" id="PTHR37540:SF5">
    <property type="entry name" value="TRANSCRIPTION FACTOR DOMAIN-CONTAINING PROTEIN"/>
    <property type="match status" value="1"/>
</dbReference>
<organism evidence="2 3">
    <name type="scientific">Apiospora saccharicola</name>
    <dbReference type="NCBI Taxonomy" id="335842"/>
    <lineage>
        <taxon>Eukaryota</taxon>
        <taxon>Fungi</taxon>
        <taxon>Dikarya</taxon>
        <taxon>Ascomycota</taxon>
        <taxon>Pezizomycotina</taxon>
        <taxon>Sordariomycetes</taxon>
        <taxon>Xylariomycetidae</taxon>
        <taxon>Amphisphaeriales</taxon>
        <taxon>Apiosporaceae</taxon>
        <taxon>Apiospora</taxon>
    </lineage>
</organism>
<sequence>MARITHSSRGTSRELASAAGNFHFVTVEAAPSKAEQLASRRQARSYAVKQALENKRKLQQEAGDNFRVATSQDVVRRNNKPKSQGAQAEVRLVPTTCSSLSPSALDPFQTLAVNSTRLQALLSTHEARCASEPVFTIAREQTRDFQNFRRVFRTGFVDPALLNAVMLSLAVAAANGRIDGECLGYRGKAISYIRERVGSRNEATTESTIGAILLLAGVEARLGVKSQVQLHLGAVRQLLDLCEKESIPLTGGIKRAVFWQDLNAAILLGSSRIVDHTTFSELRWTRDALPADFFAIPVGFQARSHLFPLELLEVLKDVRALQWVRDRPIYSRTNPFEMARINDQIASIQSRLWDEDPDLLLWLLYIGGTFAPRGSVRSSYLGLLRSNHATRFKGLYESLAESLEVLKQFIWSDVAFLSHVEAFWGEVHSPDQLKMYGIDSFGRLDDFIGH</sequence>
<evidence type="ECO:0000313" key="3">
    <source>
        <dbReference type="Proteomes" id="UP001446871"/>
    </source>
</evidence>
<proteinExistence type="predicted"/>
<comment type="caution">
    <text evidence="2">The sequence shown here is derived from an EMBL/GenBank/DDBJ whole genome shotgun (WGS) entry which is preliminary data.</text>
</comment>
<dbReference type="Pfam" id="PF11951">
    <property type="entry name" value="Fungal_trans_2"/>
    <property type="match status" value="1"/>
</dbReference>
<accession>A0ABR1TLL7</accession>
<dbReference type="Proteomes" id="UP001446871">
    <property type="component" value="Unassembled WGS sequence"/>
</dbReference>
<protein>
    <submittedName>
        <fullName evidence="2">Uncharacterized protein</fullName>
    </submittedName>
</protein>
<keyword evidence="3" id="KW-1185">Reference proteome</keyword>